<dbReference type="GO" id="GO:0003677">
    <property type="term" value="F:DNA binding"/>
    <property type="evidence" value="ECO:0007669"/>
    <property type="project" value="UniProtKB-KW"/>
</dbReference>
<dbReference type="EMBL" id="MH094273">
    <property type="protein sequence ID" value="QBG82262.1"/>
    <property type="molecule type" value="Genomic_DNA"/>
</dbReference>
<feature type="domain" description="K-box" evidence="7">
    <location>
        <begin position="63"/>
        <end position="167"/>
    </location>
</feature>
<dbReference type="Pfam" id="PF00319">
    <property type="entry name" value="SRF-TF"/>
    <property type="match status" value="1"/>
</dbReference>
<dbReference type="InterPro" id="IPR050142">
    <property type="entry name" value="MADS-box/MEF2_TF"/>
</dbReference>
<feature type="domain" description="MADS-box" evidence="6">
    <location>
        <begin position="3"/>
        <end position="63"/>
    </location>
</feature>
<evidence type="ECO:0000259" key="7">
    <source>
        <dbReference type="PROSITE" id="PS51297"/>
    </source>
</evidence>
<dbReference type="PROSITE" id="PS51297">
    <property type="entry name" value="K_BOX"/>
    <property type="match status" value="1"/>
</dbReference>
<dbReference type="SUPFAM" id="SSF55455">
    <property type="entry name" value="SRF-like"/>
    <property type="match status" value="1"/>
</dbReference>
<evidence type="ECO:0000259" key="6">
    <source>
        <dbReference type="PROSITE" id="PS50066"/>
    </source>
</evidence>
<keyword evidence="2" id="KW-0805">Transcription regulation</keyword>
<dbReference type="SMART" id="SM00432">
    <property type="entry name" value="MADS"/>
    <property type="match status" value="1"/>
</dbReference>
<evidence type="ECO:0000256" key="5">
    <source>
        <dbReference type="ARBA" id="ARBA00023242"/>
    </source>
</evidence>
<dbReference type="GO" id="GO:0003700">
    <property type="term" value="F:DNA-binding transcription factor activity"/>
    <property type="evidence" value="ECO:0007669"/>
    <property type="project" value="InterPro"/>
</dbReference>
<dbReference type="InterPro" id="IPR036879">
    <property type="entry name" value="TF_MADSbox_sf"/>
</dbReference>
<proteinExistence type="predicted"/>
<evidence type="ECO:0000256" key="2">
    <source>
        <dbReference type="ARBA" id="ARBA00023015"/>
    </source>
</evidence>
<name>A0A481S7G3_PAPSO</name>
<keyword evidence="3" id="KW-0238">DNA-binding</keyword>
<accession>A0A481S7G3</accession>
<dbReference type="InterPro" id="IPR002100">
    <property type="entry name" value="TF_MADSbox"/>
</dbReference>
<protein>
    <submittedName>
        <fullName evidence="8">Putative APETALA3-LIKE protein</fullName>
    </submittedName>
</protein>
<dbReference type="InterPro" id="IPR002487">
    <property type="entry name" value="TF_Kbox"/>
</dbReference>
<dbReference type="Pfam" id="PF01486">
    <property type="entry name" value="K-box"/>
    <property type="match status" value="1"/>
</dbReference>
<dbReference type="PROSITE" id="PS50066">
    <property type="entry name" value="MADS_BOX_2"/>
    <property type="match status" value="1"/>
</dbReference>
<organism evidence="8">
    <name type="scientific">Papaver somniferum</name>
    <name type="common">Opium poppy</name>
    <dbReference type="NCBI Taxonomy" id="3469"/>
    <lineage>
        <taxon>Eukaryota</taxon>
        <taxon>Viridiplantae</taxon>
        <taxon>Streptophyta</taxon>
        <taxon>Embryophyta</taxon>
        <taxon>Tracheophyta</taxon>
        <taxon>Spermatophyta</taxon>
        <taxon>Magnoliopsida</taxon>
        <taxon>Ranunculales</taxon>
        <taxon>Papaveraceae</taxon>
        <taxon>Papaveroideae</taxon>
        <taxon>Papaver</taxon>
    </lineage>
</organism>
<dbReference type="AlphaFoldDB" id="A0A481S7G3"/>
<dbReference type="PANTHER" id="PTHR48019">
    <property type="entry name" value="SERUM RESPONSE FACTOR HOMOLOG"/>
    <property type="match status" value="1"/>
</dbReference>
<dbReference type="Gene3D" id="3.40.1810.10">
    <property type="entry name" value="Transcription factor, MADS-box"/>
    <property type="match status" value="1"/>
</dbReference>
<evidence type="ECO:0000256" key="1">
    <source>
        <dbReference type="ARBA" id="ARBA00004123"/>
    </source>
</evidence>
<evidence type="ECO:0000256" key="3">
    <source>
        <dbReference type="ARBA" id="ARBA00023125"/>
    </source>
</evidence>
<comment type="subcellular location">
    <subcellularLocation>
        <location evidence="1">Nucleus</location>
    </subcellularLocation>
</comment>
<evidence type="ECO:0000313" key="8">
    <source>
        <dbReference type="EMBL" id="QBG82262.1"/>
    </source>
</evidence>
<evidence type="ECO:0000256" key="4">
    <source>
        <dbReference type="ARBA" id="ARBA00023163"/>
    </source>
</evidence>
<dbReference type="GO" id="GO:0005634">
    <property type="term" value="C:nucleus"/>
    <property type="evidence" value="ECO:0007669"/>
    <property type="project" value="UniProtKB-SubCell"/>
</dbReference>
<sequence length="196" mass="22742">MGRRSGKLVIKYIENSTNRKVTYSKRKKGILKKARELTILCNAQVCVIMLPKSGKNAEYVSPSITMKDFLDRYQRETNTSLWEAQYERTGQEDDLSEFSIEELGSLEKNLEESLEIVRDRKEHVLTSQANTLTRKSRLASFCSVSQVRFLEETRTHLLRLYAKKVEPCYPVPADNEGYHYLDFVSMTDFTNFSMNS</sequence>
<dbReference type="PRINTS" id="PR00404">
    <property type="entry name" value="MADSDOMAIN"/>
</dbReference>
<keyword evidence="5" id="KW-0539">Nucleus</keyword>
<keyword evidence="4" id="KW-0804">Transcription</keyword>
<reference evidence="8" key="1">
    <citation type="submission" date="2018-03" db="EMBL/GenBank/DDBJ databases">
        <title>A pathogenesis related 10 protein coordinates a spontaneous isomerization step in the biosynthesis of codeine and morphine in opium poppy.</title>
        <authorList>
            <person name="Facchini P.J."/>
            <person name="Hagel J.M."/>
        </authorList>
    </citation>
    <scope>NUCLEOTIDE SEQUENCE</scope>
</reference>
<dbReference type="GO" id="GO:0046983">
    <property type="term" value="F:protein dimerization activity"/>
    <property type="evidence" value="ECO:0007669"/>
    <property type="project" value="InterPro"/>
</dbReference>